<dbReference type="Pfam" id="PF16344">
    <property type="entry name" value="FecR_C"/>
    <property type="match status" value="1"/>
</dbReference>
<feature type="domain" description="Protein FecR C-terminal" evidence="3">
    <location>
        <begin position="267"/>
        <end position="335"/>
    </location>
</feature>
<evidence type="ECO:0000259" key="3">
    <source>
        <dbReference type="Pfam" id="PF16344"/>
    </source>
</evidence>
<dbReference type="GO" id="GO:0016989">
    <property type="term" value="F:sigma factor antagonist activity"/>
    <property type="evidence" value="ECO:0007669"/>
    <property type="project" value="TreeGrafter"/>
</dbReference>
<feature type="domain" description="FecR protein" evidence="2">
    <location>
        <begin position="129"/>
        <end position="222"/>
    </location>
</feature>
<dbReference type="Gene3D" id="3.55.50.30">
    <property type="match status" value="1"/>
</dbReference>
<dbReference type="InterPro" id="IPR012373">
    <property type="entry name" value="Ferrdict_sens_TM"/>
</dbReference>
<sequence>MENHKEHLNELLIKYSEGSISPDDFAHLLDAVNNASDEELFEVLGRHWDSFSLDGNEAFYNQKKDQLYKALSQEMRKHEKRFSLLSFLSQYWLRIAASLVLFIVVAWTINVSVAYFRMTDLDGQHVIVQSGSVGRSSVILPDGTKVKLNAKSQLSYRHDFGKESRQVVLNGQGFFEVAHDRRNKFVVKTDNMDITVYGTVFNVYAYEDNDIMEMSLLDGSVRVETKGPLSQTFDVKSNEKVVYDKVTGKSHLEVTDNTFETAWMKGYLIFHEEKLGNVFSSLERRFGIVIHADDTEILSDVYTGTFNDEKFESIMKVLQLHYHFRYEIKEDIVYVYF</sequence>
<dbReference type="Gene3D" id="2.60.120.1440">
    <property type="match status" value="1"/>
</dbReference>
<organism evidence="4 5">
    <name type="scientific">Candidatus Bacteroides merdavium</name>
    <dbReference type="NCBI Taxonomy" id="2838472"/>
    <lineage>
        <taxon>Bacteria</taxon>
        <taxon>Pseudomonadati</taxon>
        <taxon>Bacteroidota</taxon>
        <taxon>Bacteroidia</taxon>
        <taxon>Bacteroidales</taxon>
        <taxon>Bacteroidaceae</taxon>
        <taxon>Bacteroides</taxon>
    </lineage>
</organism>
<gene>
    <name evidence="4" type="ORF">H9807_01845</name>
</gene>
<dbReference type="Proteomes" id="UP000824108">
    <property type="component" value="Unassembled WGS sequence"/>
</dbReference>
<dbReference type="EMBL" id="DXAV01000017">
    <property type="protein sequence ID" value="HIZ90857.1"/>
    <property type="molecule type" value="Genomic_DNA"/>
</dbReference>
<comment type="caution">
    <text evidence="4">The sequence shown here is derived from an EMBL/GenBank/DDBJ whole genome shotgun (WGS) entry which is preliminary data.</text>
</comment>
<dbReference type="PANTHER" id="PTHR30273:SF2">
    <property type="entry name" value="PROTEIN FECR"/>
    <property type="match status" value="1"/>
</dbReference>
<dbReference type="AlphaFoldDB" id="A0A9D2GWW7"/>
<proteinExistence type="predicted"/>
<feature type="transmembrane region" description="Helical" evidence="1">
    <location>
        <begin position="91"/>
        <end position="116"/>
    </location>
</feature>
<dbReference type="InterPro" id="IPR032508">
    <property type="entry name" value="FecR_C"/>
</dbReference>
<name>A0A9D2GWW7_9BACE</name>
<dbReference type="PIRSF" id="PIRSF018266">
    <property type="entry name" value="FecR"/>
    <property type="match status" value="1"/>
</dbReference>
<dbReference type="InterPro" id="IPR006860">
    <property type="entry name" value="FecR"/>
</dbReference>
<accession>A0A9D2GWW7</accession>
<evidence type="ECO:0000256" key="1">
    <source>
        <dbReference type="SAM" id="Phobius"/>
    </source>
</evidence>
<reference evidence="4" key="2">
    <citation type="submission" date="2021-04" db="EMBL/GenBank/DDBJ databases">
        <authorList>
            <person name="Gilroy R."/>
        </authorList>
    </citation>
    <scope>NUCLEOTIDE SEQUENCE</scope>
    <source>
        <strain evidence="4">CHK118-2852</strain>
    </source>
</reference>
<evidence type="ECO:0000259" key="2">
    <source>
        <dbReference type="Pfam" id="PF04773"/>
    </source>
</evidence>
<dbReference type="Pfam" id="PF04773">
    <property type="entry name" value="FecR"/>
    <property type="match status" value="1"/>
</dbReference>
<dbReference type="PANTHER" id="PTHR30273">
    <property type="entry name" value="PERIPLASMIC SIGNAL SENSOR AND SIGMA FACTOR ACTIVATOR FECR-RELATED"/>
    <property type="match status" value="1"/>
</dbReference>
<keyword evidence="1" id="KW-0472">Membrane</keyword>
<evidence type="ECO:0000313" key="5">
    <source>
        <dbReference type="Proteomes" id="UP000824108"/>
    </source>
</evidence>
<protein>
    <submittedName>
        <fullName evidence="4">FecR domain-containing protein</fullName>
    </submittedName>
</protein>
<reference evidence="4" key="1">
    <citation type="journal article" date="2021" name="PeerJ">
        <title>Extensive microbial diversity within the chicken gut microbiome revealed by metagenomics and culture.</title>
        <authorList>
            <person name="Gilroy R."/>
            <person name="Ravi A."/>
            <person name="Getino M."/>
            <person name="Pursley I."/>
            <person name="Horton D.L."/>
            <person name="Alikhan N.F."/>
            <person name="Baker D."/>
            <person name="Gharbi K."/>
            <person name="Hall N."/>
            <person name="Watson M."/>
            <person name="Adriaenssens E.M."/>
            <person name="Foster-Nyarko E."/>
            <person name="Jarju S."/>
            <person name="Secka A."/>
            <person name="Antonio M."/>
            <person name="Oren A."/>
            <person name="Chaudhuri R.R."/>
            <person name="La Ragione R."/>
            <person name="Hildebrand F."/>
            <person name="Pallen M.J."/>
        </authorList>
    </citation>
    <scope>NUCLEOTIDE SEQUENCE</scope>
    <source>
        <strain evidence="4">CHK118-2852</strain>
    </source>
</reference>
<evidence type="ECO:0000313" key="4">
    <source>
        <dbReference type="EMBL" id="HIZ90857.1"/>
    </source>
</evidence>
<keyword evidence="1" id="KW-1133">Transmembrane helix</keyword>
<keyword evidence="1" id="KW-0812">Transmembrane</keyword>